<accession>A0ABZ2ZIK8</accession>
<dbReference type="EMBL" id="CP151651">
    <property type="protein sequence ID" value="WZP07156.1"/>
    <property type="molecule type" value="Genomic_DNA"/>
</dbReference>
<proteinExistence type="predicted"/>
<dbReference type="Proteomes" id="UP001472074">
    <property type="component" value="Chromosome"/>
</dbReference>
<organism evidence="1 2">
    <name type="scientific">Cytobacillus pseudoceanisediminis</name>
    <dbReference type="NCBI Taxonomy" id="3051614"/>
    <lineage>
        <taxon>Bacteria</taxon>
        <taxon>Bacillati</taxon>
        <taxon>Bacillota</taxon>
        <taxon>Bacilli</taxon>
        <taxon>Bacillales</taxon>
        <taxon>Bacillaceae</taxon>
        <taxon>Cytobacillus</taxon>
    </lineage>
</organism>
<dbReference type="InterPro" id="IPR036388">
    <property type="entry name" value="WH-like_DNA-bd_sf"/>
</dbReference>
<name>A0ABZ2ZIK8_9BACI</name>
<sequence>MKKRIDVIAGEESFSNLSTFSDIEEMNKTVRIYKDQLKTSVKRSDVQVRLIALLELLKRHSCKQIGVSYMCKNTIADKLQLSYKTVQRLVKKLEDLGMISQVSMKRKKDMLQTANAIIIKPAKNDVSDKNQPKKSRKCPTIKTTPVSLKQNINNTRKAVVQFSNSNFIAHWVPEAFASLAGTFYEKAEIIQEFWKVVKQCNRVINHDTEERAFTSAGELEIGLKAFKEFVMKVKAGKRMNKGEFAYFNGIVNKLMDKYYWSM</sequence>
<keyword evidence="2" id="KW-1185">Reference proteome</keyword>
<dbReference type="InterPro" id="IPR036390">
    <property type="entry name" value="WH_DNA-bd_sf"/>
</dbReference>
<gene>
    <name evidence="1" type="ORF">AADC60_24395</name>
</gene>
<reference evidence="1 2" key="1">
    <citation type="submission" date="2024-04" db="EMBL/GenBank/DDBJ databases">
        <title>Screening of coral probiotics and analysis of their probiotic properties.</title>
        <authorList>
            <person name="Wang S."/>
        </authorList>
    </citation>
    <scope>NUCLEOTIDE SEQUENCE [LARGE SCALE GENOMIC DNA]</scope>
    <source>
        <strain evidence="1 2">GXU-Z9</strain>
    </source>
</reference>
<dbReference type="Gene3D" id="1.10.10.10">
    <property type="entry name" value="Winged helix-like DNA-binding domain superfamily/Winged helix DNA-binding domain"/>
    <property type="match status" value="1"/>
</dbReference>
<protein>
    <submittedName>
        <fullName evidence="1">Helix-turn-helix domain-containing protein</fullName>
    </submittedName>
</protein>
<dbReference type="SUPFAM" id="SSF46785">
    <property type="entry name" value="Winged helix' DNA-binding domain"/>
    <property type="match status" value="1"/>
</dbReference>
<evidence type="ECO:0000313" key="2">
    <source>
        <dbReference type="Proteomes" id="UP001472074"/>
    </source>
</evidence>
<evidence type="ECO:0000313" key="1">
    <source>
        <dbReference type="EMBL" id="WZP07156.1"/>
    </source>
</evidence>
<dbReference type="RefSeq" id="WP_342025705.1">
    <property type="nucleotide sequence ID" value="NZ_CP151651.1"/>
</dbReference>